<sequence length="307" mass="36058">MEEEDICLPKNHPLQQYLQEIGISDAVSCEISRKSITLPLTTFYQFLSYLKWINPFAFLFNFGFDFPLIRKLLLQNINLIRYSDLITVENKPVVEYVCSTGIKYQIDPTQFRWFSVIFFMLCGLGLNYCTYMTITVLLAILSLLMPNILLLMASKHYLTDTLKQMKKFTQGSRLIVLFLQDLNKRRYFGPKIVDKSAFKIFPLIYHQAHNFMQTYLIGLINFSVRLGDLIDKDSLSMPLEMSTLELFQLKRDLEDKPIDPNIEDLKMFCELLKVLISDILVKLSITFCKRRWSTFHSCMFIFFIELS</sequence>
<feature type="transmembrane region" description="Helical" evidence="1">
    <location>
        <begin position="52"/>
        <end position="73"/>
    </location>
</feature>
<name>A0AAE1ZAT5_SCHME</name>
<dbReference type="EMBL" id="JALJAT010000005">
    <property type="protein sequence ID" value="KAK4469957.1"/>
    <property type="molecule type" value="Genomic_DNA"/>
</dbReference>
<accession>A0AAE1ZAT5</accession>
<reference evidence="2" key="2">
    <citation type="journal article" date="2023" name="Infect Dis Poverty">
        <title>Chromosome-scale genome of the human blood fluke Schistosoma mekongi and its implications for public health.</title>
        <authorList>
            <person name="Zhou M."/>
            <person name="Xu L."/>
            <person name="Xu D."/>
            <person name="Chen W."/>
            <person name="Khan J."/>
            <person name="Hu Y."/>
            <person name="Huang H."/>
            <person name="Wei H."/>
            <person name="Zhang Y."/>
            <person name="Chusongsang P."/>
            <person name="Tanasarnprasert K."/>
            <person name="Hu X."/>
            <person name="Limpanont Y."/>
            <person name="Lv Z."/>
        </authorList>
    </citation>
    <scope>NUCLEOTIDE SEQUENCE</scope>
    <source>
        <strain evidence="2">LV_2022a</strain>
    </source>
</reference>
<keyword evidence="3" id="KW-1185">Reference proteome</keyword>
<dbReference type="Proteomes" id="UP001292079">
    <property type="component" value="Unassembled WGS sequence"/>
</dbReference>
<evidence type="ECO:0000313" key="3">
    <source>
        <dbReference type="Proteomes" id="UP001292079"/>
    </source>
</evidence>
<keyword evidence="1" id="KW-0812">Transmembrane</keyword>
<comment type="caution">
    <text evidence="2">The sequence shown here is derived from an EMBL/GenBank/DDBJ whole genome shotgun (WGS) entry which is preliminary data.</text>
</comment>
<dbReference type="AlphaFoldDB" id="A0AAE1ZAT5"/>
<organism evidence="2 3">
    <name type="scientific">Schistosoma mekongi</name>
    <name type="common">Parasitic worm</name>
    <dbReference type="NCBI Taxonomy" id="38744"/>
    <lineage>
        <taxon>Eukaryota</taxon>
        <taxon>Metazoa</taxon>
        <taxon>Spiralia</taxon>
        <taxon>Lophotrochozoa</taxon>
        <taxon>Platyhelminthes</taxon>
        <taxon>Trematoda</taxon>
        <taxon>Digenea</taxon>
        <taxon>Strigeidida</taxon>
        <taxon>Schistosomatoidea</taxon>
        <taxon>Schistosomatidae</taxon>
        <taxon>Schistosoma</taxon>
    </lineage>
</organism>
<evidence type="ECO:0000313" key="2">
    <source>
        <dbReference type="EMBL" id="KAK4469957.1"/>
    </source>
</evidence>
<protein>
    <submittedName>
        <fullName evidence="2">Uncharacterized protein</fullName>
    </submittedName>
</protein>
<evidence type="ECO:0000256" key="1">
    <source>
        <dbReference type="SAM" id="Phobius"/>
    </source>
</evidence>
<keyword evidence="1" id="KW-1133">Transmembrane helix</keyword>
<feature type="transmembrane region" description="Helical" evidence="1">
    <location>
        <begin position="111"/>
        <end position="128"/>
    </location>
</feature>
<keyword evidence="1" id="KW-0472">Membrane</keyword>
<reference evidence="2" key="1">
    <citation type="submission" date="2022-04" db="EMBL/GenBank/DDBJ databases">
        <authorList>
            <person name="Xu L."/>
            <person name="Lv Z."/>
        </authorList>
    </citation>
    <scope>NUCLEOTIDE SEQUENCE</scope>
    <source>
        <strain evidence="2">LV_2022a</strain>
    </source>
</reference>
<proteinExistence type="predicted"/>
<gene>
    <name evidence="2" type="ORF">MN116_007456</name>
</gene>